<dbReference type="AlphaFoldDB" id="A0A173Y1Z7"/>
<keyword evidence="5 8" id="KW-0443">Lipid metabolism</keyword>
<keyword evidence="7 8" id="KW-0092">Biotin</keyword>
<evidence type="ECO:0000256" key="5">
    <source>
        <dbReference type="ARBA" id="ARBA00023098"/>
    </source>
</evidence>
<dbReference type="InterPro" id="IPR001249">
    <property type="entry name" value="AcCoA_biotinCC"/>
</dbReference>
<dbReference type="Proteomes" id="UP000095447">
    <property type="component" value="Unassembled WGS sequence"/>
</dbReference>
<keyword evidence="3 8" id="KW-0444">Lipid biosynthesis</keyword>
<dbReference type="EMBL" id="CYZP01000003">
    <property type="protein sequence ID" value="CUN57147.1"/>
    <property type="molecule type" value="Genomic_DNA"/>
</dbReference>
<dbReference type="Pfam" id="PF00364">
    <property type="entry name" value="Biotin_lipoyl"/>
    <property type="match status" value="1"/>
</dbReference>
<keyword evidence="6 8" id="KW-0275">Fatty acid biosynthesis</keyword>
<dbReference type="PROSITE" id="PS00188">
    <property type="entry name" value="BIOTIN"/>
    <property type="match status" value="1"/>
</dbReference>
<evidence type="ECO:0000259" key="9">
    <source>
        <dbReference type="PROSITE" id="PS50968"/>
    </source>
</evidence>
<evidence type="ECO:0000313" key="11">
    <source>
        <dbReference type="EMBL" id="CUN57147.1"/>
    </source>
</evidence>
<dbReference type="PROSITE" id="PS50968">
    <property type="entry name" value="BIOTINYL_LIPOYL"/>
    <property type="match status" value="1"/>
</dbReference>
<name>A0A173Y1Z7_9FIRM</name>
<evidence type="ECO:0000256" key="6">
    <source>
        <dbReference type="ARBA" id="ARBA00023160"/>
    </source>
</evidence>
<dbReference type="InterPro" id="IPR001882">
    <property type="entry name" value="Biotin_BS"/>
</dbReference>
<evidence type="ECO:0000256" key="3">
    <source>
        <dbReference type="ARBA" id="ARBA00022516"/>
    </source>
</evidence>
<dbReference type="GO" id="GO:0006633">
    <property type="term" value="P:fatty acid biosynthetic process"/>
    <property type="evidence" value="ECO:0007669"/>
    <property type="project" value="UniProtKB-UniPathway"/>
</dbReference>
<dbReference type="PANTHER" id="PTHR45266">
    <property type="entry name" value="OXALOACETATE DECARBOXYLASE ALPHA CHAIN"/>
    <property type="match status" value="1"/>
</dbReference>
<dbReference type="GeneID" id="75079763"/>
<evidence type="ECO:0000256" key="2">
    <source>
        <dbReference type="ARBA" id="ARBA00017562"/>
    </source>
</evidence>
<accession>A0A173Y1Z7</accession>
<dbReference type="InterPro" id="IPR000089">
    <property type="entry name" value="Biotin_lipoyl"/>
</dbReference>
<dbReference type="UniPathway" id="UPA00094"/>
<dbReference type="EMBL" id="CYZA01000001">
    <property type="protein sequence ID" value="CUN41799.1"/>
    <property type="molecule type" value="Genomic_DNA"/>
</dbReference>
<dbReference type="GO" id="GO:0009317">
    <property type="term" value="C:acetyl-CoA carboxylase complex"/>
    <property type="evidence" value="ECO:0007669"/>
    <property type="project" value="InterPro"/>
</dbReference>
<evidence type="ECO:0000256" key="4">
    <source>
        <dbReference type="ARBA" id="ARBA00022832"/>
    </source>
</evidence>
<dbReference type="RefSeq" id="WP_022381152.1">
    <property type="nucleotide sequence ID" value="NZ_CYZA01000001.1"/>
</dbReference>
<dbReference type="PANTHER" id="PTHR45266:SF3">
    <property type="entry name" value="OXALOACETATE DECARBOXYLASE ALPHA CHAIN"/>
    <property type="match status" value="1"/>
</dbReference>
<reference evidence="12 13" key="1">
    <citation type="submission" date="2015-09" db="EMBL/GenBank/DDBJ databases">
        <authorList>
            <consortium name="Pathogen Informatics"/>
        </authorList>
    </citation>
    <scope>NUCLEOTIDE SEQUENCE [LARGE SCALE GENOMIC DNA]</scope>
    <source>
        <strain evidence="10 12">2789STDY5608838</strain>
        <strain evidence="11 13">2789STDY5834861</strain>
    </source>
</reference>
<dbReference type="CDD" id="cd06850">
    <property type="entry name" value="biotinyl_domain"/>
    <property type="match status" value="1"/>
</dbReference>
<dbReference type="Gene3D" id="2.40.50.100">
    <property type="match status" value="1"/>
</dbReference>
<dbReference type="FunFam" id="2.40.50.100:FF:000003">
    <property type="entry name" value="Acetyl-CoA carboxylase biotin carboxyl carrier protein"/>
    <property type="match status" value="1"/>
</dbReference>
<dbReference type="GO" id="GO:0003989">
    <property type="term" value="F:acetyl-CoA carboxylase activity"/>
    <property type="evidence" value="ECO:0007669"/>
    <property type="project" value="InterPro"/>
</dbReference>
<keyword evidence="4 8" id="KW-0276">Fatty acid metabolism</keyword>
<dbReference type="SUPFAM" id="SSF51230">
    <property type="entry name" value="Single hybrid motif"/>
    <property type="match status" value="1"/>
</dbReference>
<evidence type="ECO:0000313" key="13">
    <source>
        <dbReference type="Proteomes" id="UP000095645"/>
    </source>
</evidence>
<dbReference type="Proteomes" id="UP000095645">
    <property type="component" value="Unassembled WGS sequence"/>
</dbReference>
<evidence type="ECO:0000313" key="10">
    <source>
        <dbReference type="EMBL" id="CUN41799.1"/>
    </source>
</evidence>
<organism evidence="11 13">
    <name type="scientific">Blautia obeum</name>
    <dbReference type="NCBI Taxonomy" id="40520"/>
    <lineage>
        <taxon>Bacteria</taxon>
        <taxon>Bacillati</taxon>
        <taxon>Bacillota</taxon>
        <taxon>Clostridia</taxon>
        <taxon>Lachnospirales</taxon>
        <taxon>Lachnospiraceae</taxon>
        <taxon>Blautia</taxon>
    </lineage>
</organism>
<sequence length="153" mass="16801">MELANILELIHAVSDSDLTEFNLQDDTLNISMSKEKTIVQQMAVNTDPADAQQYQPVVQQAVHVESVNAVNDEVQTGSVVKSPLVGTYYAASSPENPPFVKVGDKVSKGQVLGIVEAMKLMNEIESEFDGTVKEILVENEQMVEFGQPMFVIE</sequence>
<evidence type="ECO:0000256" key="8">
    <source>
        <dbReference type="RuleBase" id="RU364072"/>
    </source>
</evidence>
<proteinExistence type="predicted"/>
<dbReference type="InterPro" id="IPR011053">
    <property type="entry name" value="Single_hybrid_motif"/>
</dbReference>
<gene>
    <name evidence="11" type="primary">accB_1</name>
    <name evidence="10" type="ORF">ERS852395_00268</name>
    <name evidence="11" type="ORF">ERS852476_00502</name>
</gene>
<feature type="domain" description="Lipoyl-binding" evidence="9">
    <location>
        <begin position="77"/>
        <end position="153"/>
    </location>
</feature>
<dbReference type="InterPro" id="IPR050709">
    <property type="entry name" value="Biotin_Carboxyl_Carrier/Decarb"/>
</dbReference>
<evidence type="ECO:0000256" key="7">
    <source>
        <dbReference type="ARBA" id="ARBA00023267"/>
    </source>
</evidence>
<dbReference type="PRINTS" id="PR01071">
    <property type="entry name" value="ACOABIOTINCC"/>
</dbReference>
<evidence type="ECO:0000313" key="12">
    <source>
        <dbReference type="Proteomes" id="UP000095447"/>
    </source>
</evidence>
<evidence type="ECO:0000256" key="1">
    <source>
        <dbReference type="ARBA" id="ARBA00005194"/>
    </source>
</evidence>
<dbReference type="NCBIfam" id="TIGR00531">
    <property type="entry name" value="BCCP"/>
    <property type="match status" value="1"/>
</dbReference>
<protein>
    <recommendedName>
        <fullName evidence="2 8">Biotin carboxyl carrier protein of acetyl-CoA carboxylase</fullName>
    </recommendedName>
</protein>
<comment type="function">
    <text evidence="8">This protein is a component of the acetyl coenzyme A carboxylase complex; first, biotin carboxylase catalyzes the carboxylation of the carrier protein and then the transcarboxylase transfers the carboxyl group to form malonyl-CoA.</text>
</comment>
<comment type="pathway">
    <text evidence="1 8">Lipid metabolism; fatty acid biosynthesis.</text>
</comment>